<organism evidence="2 3">
    <name type="scientific">Lithospermum erythrorhizon</name>
    <name type="common">Purple gromwell</name>
    <name type="synonym">Lithospermum officinale var. erythrorhizon</name>
    <dbReference type="NCBI Taxonomy" id="34254"/>
    <lineage>
        <taxon>Eukaryota</taxon>
        <taxon>Viridiplantae</taxon>
        <taxon>Streptophyta</taxon>
        <taxon>Embryophyta</taxon>
        <taxon>Tracheophyta</taxon>
        <taxon>Spermatophyta</taxon>
        <taxon>Magnoliopsida</taxon>
        <taxon>eudicotyledons</taxon>
        <taxon>Gunneridae</taxon>
        <taxon>Pentapetalae</taxon>
        <taxon>asterids</taxon>
        <taxon>lamiids</taxon>
        <taxon>Boraginales</taxon>
        <taxon>Boraginaceae</taxon>
        <taxon>Boraginoideae</taxon>
        <taxon>Lithospermeae</taxon>
        <taxon>Lithospermum</taxon>
    </lineage>
</organism>
<keyword evidence="3" id="KW-1185">Reference proteome</keyword>
<accession>A0AAV3Q266</accession>
<name>A0AAV3Q266_LITER</name>
<dbReference type="PANTHER" id="PTHR33168">
    <property type="entry name" value="STRESS INDUCED PROTEIN-RELATED"/>
    <property type="match status" value="1"/>
</dbReference>
<reference evidence="2 3" key="1">
    <citation type="submission" date="2024-01" db="EMBL/GenBank/DDBJ databases">
        <title>The complete chloroplast genome sequence of Lithospermum erythrorhizon: insights into the phylogenetic relationship among Boraginaceae species and the maternal lineages of purple gromwells.</title>
        <authorList>
            <person name="Okada T."/>
            <person name="Watanabe K."/>
        </authorList>
    </citation>
    <scope>NUCLEOTIDE SEQUENCE [LARGE SCALE GENOMIC DNA]</scope>
</reference>
<evidence type="ECO:0000256" key="1">
    <source>
        <dbReference type="SAM" id="MobiDB-lite"/>
    </source>
</evidence>
<protein>
    <submittedName>
        <fullName evidence="2">Uncharacterized protein</fullName>
    </submittedName>
</protein>
<feature type="region of interest" description="Disordered" evidence="1">
    <location>
        <begin position="38"/>
        <end position="67"/>
    </location>
</feature>
<dbReference type="EMBL" id="BAABME010003145">
    <property type="protein sequence ID" value="GAA0157605.1"/>
    <property type="molecule type" value="Genomic_DNA"/>
</dbReference>
<dbReference type="AlphaFoldDB" id="A0AAV3Q266"/>
<dbReference type="Proteomes" id="UP001454036">
    <property type="component" value="Unassembled WGS sequence"/>
</dbReference>
<feature type="compositionally biased region" description="Polar residues" evidence="1">
    <location>
        <begin position="56"/>
        <end position="66"/>
    </location>
</feature>
<sequence>MEDDYSPPPLSLKQKLKHSLCFSFTCCFRRRNHHHHPLHPPPPFPSDANPSLLWVNPNQPSSQDPSNFKEKCKTILGNFVNPMNKHRRCSSTEFRYDPLSYSLNFEDGFGDEAPLRNFSERLPPSPTEEKGTVVVKEVGMREITAVG</sequence>
<gene>
    <name evidence="2" type="ORF">LIER_14840</name>
</gene>
<proteinExistence type="predicted"/>
<evidence type="ECO:0000313" key="3">
    <source>
        <dbReference type="Proteomes" id="UP001454036"/>
    </source>
</evidence>
<evidence type="ECO:0000313" key="2">
    <source>
        <dbReference type="EMBL" id="GAA0157605.1"/>
    </source>
</evidence>
<comment type="caution">
    <text evidence="2">The sequence shown here is derived from an EMBL/GenBank/DDBJ whole genome shotgun (WGS) entry which is preliminary data.</text>
</comment>